<dbReference type="GO" id="GO:0030203">
    <property type="term" value="P:glycosaminoglycan metabolic process"/>
    <property type="evidence" value="ECO:0007669"/>
    <property type="project" value="TreeGrafter"/>
</dbReference>
<dbReference type="InterPro" id="IPR025705">
    <property type="entry name" value="Beta_hexosaminidase_sua/sub"/>
</dbReference>
<evidence type="ECO:0000256" key="6">
    <source>
        <dbReference type="ARBA" id="ARBA00023295"/>
    </source>
</evidence>
<proteinExistence type="inferred from homology"/>
<gene>
    <name evidence="12" type="ORF">TTHERM_00129820</name>
</gene>
<keyword evidence="3 9" id="KW-0732">Signal</keyword>
<dbReference type="PANTHER" id="PTHR22600:SF21">
    <property type="entry name" value="BETA-HEXOSAMINIDASE A"/>
    <property type="match status" value="1"/>
</dbReference>
<dbReference type="Proteomes" id="UP000009168">
    <property type="component" value="Unassembled WGS sequence"/>
</dbReference>
<dbReference type="OMA" id="VEACAWE"/>
<dbReference type="CDD" id="cd06562">
    <property type="entry name" value="GH20_HexA_HexB-like"/>
    <property type="match status" value="1"/>
</dbReference>
<keyword evidence="6 7" id="KW-0326">Glycosidase</keyword>
<sequence length="551" mass="63460">MQKILLITFLLGIALAQITPGVDPISAKVMPKPKNYTYGDLSLLVTDPCGISYRPSVGSGKVPNHVYQIIGFYTLNIFNSNENSCAIQRELYKNETTIEKMRRLQHSQNIVFDIFIQDATLATADTLEDEYYDLQIYNTTYWKLTANKYVGLLRGLETYSQLFTQDEDTEDWYLNNIPISIQDQPDYIYRGLMIDSARHFLSVETILKTIDSMLFNKLNVLHWHITDTESFPFPLKSFPNITKYGAYSKKKQYSFEDIQYIVDQALNKGIQVIPEVDSPGHSFSWARSPQFSTIALLCDKYNGQLDPTLNLTYTAAKGIMEDMNKQFYTAKFVHFGGDEVNEKCWDQRPEIKEFMKQNNISTYTDLQNYYRKNQVNIWKSINATKPAIFWANSNTLKYGPDDVIHWWGSTHDFSSIKDLPNKIILSFHDNTYLDIGEGNRYGGSFGSMFNWDVLNSFNPRVPGIKGEVLGGETCLWSEMNDDYTQFQRIWTRNSAFAERLWNTDAANNETYKTRALVSRMVFMQHRLTARGIPASPVTVGICEQDLSLCYN</sequence>
<dbReference type="GeneID" id="7833869"/>
<dbReference type="OrthoDB" id="428480at2759"/>
<keyword evidence="4 7" id="KW-0378">Hydrolase</keyword>
<evidence type="ECO:0000256" key="1">
    <source>
        <dbReference type="ARBA" id="ARBA00001231"/>
    </source>
</evidence>
<feature type="chain" id="PRO_5003712441" description="Beta-hexosaminidase" evidence="9">
    <location>
        <begin position="17"/>
        <end position="551"/>
    </location>
</feature>
<dbReference type="InParanoid" id="I7M7X8"/>
<dbReference type="GO" id="GO:0004563">
    <property type="term" value="F:beta-N-acetylhexosaminidase activity"/>
    <property type="evidence" value="ECO:0007669"/>
    <property type="project" value="UniProtKB-EC"/>
</dbReference>
<evidence type="ECO:0000256" key="9">
    <source>
        <dbReference type="SAM" id="SignalP"/>
    </source>
</evidence>
<dbReference type="KEGG" id="tet:TTHERM_00129820"/>
<dbReference type="InterPro" id="IPR029018">
    <property type="entry name" value="Hex-like_dom2"/>
</dbReference>
<dbReference type="AlphaFoldDB" id="I7M7X8"/>
<dbReference type="Pfam" id="PF14845">
    <property type="entry name" value="Glycohydro_20b2"/>
    <property type="match status" value="1"/>
</dbReference>
<dbReference type="RefSeq" id="XP_001016450.1">
    <property type="nucleotide sequence ID" value="XM_001016450.3"/>
</dbReference>
<dbReference type="FunFam" id="3.20.20.80:FF:000063">
    <property type="entry name" value="Beta-hexosaminidase"/>
    <property type="match status" value="1"/>
</dbReference>
<reference evidence="12" key="1">
    <citation type="submission" date="2008-09" db="EMBL/GenBank/DDBJ databases">
        <authorList>
            <person name="Eisen J.A."/>
            <person name="Wu M."/>
            <person name="Wu D."/>
            <person name="Nierman W.C."/>
            <person name="Orias E."/>
            <person name="Delcher A.L."/>
            <person name="Salzberg S.L."/>
        </authorList>
    </citation>
    <scope>NUCLEOTIDE SEQUENCE</scope>
    <source>
        <strain evidence="12">SB210</strain>
    </source>
</reference>
<dbReference type="PANTHER" id="PTHR22600">
    <property type="entry name" value="BETA-HEXOSAMINIDASE"/>
    <property type="match status" value="1"/>
</dbReference>
<feature type="signal peptide" evidence="9">
    <location>
        <begin position="1"/>
        <end position="16"/>
    </location>
</feature>
<dbReference type="EMBL" id="GG662699">
    <property type="protein sequence ID" value="EAR96205.1"/>
    <property type="molecule type" value="Genomic_DNA"/>
</dbReference>
<dbReference type="HOGENOM" id="CLU_007082_0_3_1"/>
<dbReference type="Gene3D" id="3.30.379.10">
    <property type="entry name" value="Chitobiase/beta-hexosaminidase domain 2-like"/>
    <property type="match status" value="1"/>
</dbReference>
<comment type="similarity">
    <text evidence="2 7">Belongs to the glycosyl hydrolase 20 family.</text>
</comment>
<dbReference type="Pfam" id="PF00728">
    <property type="entry name" value="Glyco_hydro_20"/>
    <property type="match status" value="1"/>
</dbReference>
<keyword evidence="5" id="KW-0325">Glycoprotein</keyword>
<dbReference type="eggNOG" id="KOG2499">
    <property type="taxonomic scope" value="Eukaryota"/>
</dbReference>
<organism evidence="12 13">
    <name type="scientific">Tetrahymena thermophila (strain SB210)</name>
    <dbReference type="NCBI Taxonomy" id="312017"/>
    <lineage>
        <taxon>Eukaryota</taxon>
        <taxon>Sar</taxon>
        <taxon>Alveolata</taxon>
        <taxon>Ciliophora</taxon>
        <taxon>Intramacronucleata</taxon>
        <taxon>Oligohymenophorea</taxon>
        <taxon>Hymenostomatida</taxon>
        <taxon>Tetrahymenina</taxon>
        <taxon>Tetrahymenidae</taxon>
        <taxon>Tetrahymena</taxon>
    </lineage>
</organism>
<dbReference type="PIRSF" id="PIRSF001093">
    <property type="entry name" value="B-hxosamndse_ab_euk"/>
    <property type="match status" value="1"/>
</dbReference>
<dbReference type="GO" id="GO:0016020">
    <property type="term" value="C:membrane"/>
    <property type="evidence" value="ECO:0007669"/>
    <property type="project" value="TreeGrafter"/>
</dbReference>
<evidence type="ECO:0000313" key="12">
    <source>
        <dbReference type="EMBL" id="EAR96205.1"/>
    </source>
</evidence>
<dbReference type="SUPFAM" id="SSF51445">
    <property type="entry name" value="(Trans)glycosidases"/>
    <property type="match status" value="1"/>
</dbReference>
<name>I7M7X8_TETTS</name>
<feature type="domain" description="Glycoside hydrolase family 20 catalytic" evidence="10">
    <location>
        <begin position="187"/>
        <end position="503"/>
    </location>
</feature>
<evidence type="ECO:0000256" key="4">
    <source>
        <dbReference type="ARBA" id="ARBA00022801"/>
    </source>
</evidence>
<protein>
    <recommendedName>
        <fullName evidence="7">Beta-hexosaminidase</fullName>
        <ecNumber evidence="7">3.2.1.52</ecNumber>
    </recommendedName>
</protein>
<dbReference type="InterPro" id="IPR015883">
    <property type="entry name" value="Glyco_hydro_20_cat"/>
</dbReference>
<dbReference type="SUPFAM" id="SSF55545">
    <property type="entry name" value="beta-N-acetylhexosaminidase-like domain"/>
    <property type="match status" value="1"/>
</dbReference>
<evidence type="ECO:0000256" key="2">
    <source>
        <dbReference type="ARBA" id="ARBA00006285"/>
    </source>
</evidence>
<dbReference type="EC" id="3.2.1.52" evidence="7"/>
<dbReference type="InterPro" id="IPR017853">
    <property type="entry name" value="GH"/>
</dbReference>
<dbReference type="InterPro" id="IPR029019">
    <property type="entry name" value="HEX_eukaryotic_N"/>
</dbReference>
<comment type="catalytic activity">
    <reaction evidence="1 7">
        <text>Hydrolysis of terminal non-reducing N-acetyl-D-hexosamine residues in N-acetyl-beta-D-hexosaminides.</text>
        <dbReference type="EC" id="3.2.1.52"/>
    </reaction>
</comment>
<evidence type="ECO:0000313" key="13">
    <source>
        <dbReference type="Proteomes" id="UP000009168"/>
    </source>
</evidence>
<evidence type="ECO:0000256" key="5">
    <source>
        <dbReference type="ARBA" id="ARBA00023180"/>
    </source>
</evidence>
<dbReference type="STRING" id="312017.I7M7X8"/>
<keyword evidence="13" id="KW-1185">Reference proteome</keyword>
<evidence type="ECO:0000256" key="3">
    <source>
        <dbReference type="ARBA" id="ARBA00022729"/>
    </source>
</evidence>
<evidence type="ECO:0000256" key="7">
    <source>
        <dbReference type="PIRNR" id="PIRNR001093"/>
    </source>
</evidence>
<reference evidence="12" key="2">
    <citation type="submission" date="2014-02" db="EMBL/GenBank/DDBJ databases">
        <title>Annotation update of Tetrahymena thermophila SB210.</title>
        <authorList>
            <person name="Bidwell S."/>
            <person name="Michalis H.M."/>
            <person name="Zafar N."/>
            <person name="Joardar V."/>
            <person name="Miao W."/>
            <person name="Russ C."/>
            <person name="Eisen J."/>
            <person name="Wu M."/>
            <person name="Wu D."/>
            <person name="Nierman W."/>
            <person name="Orias E."/>
            <person name="Delcher A."/>
            <person name="Salzberg S."/>
            <person name="Coyne R."/>
        </authorList>
    </citation>
    <scope>NUCLEOTIDE SEQUENCE</scope>
    <source>
        <strain evidence="12">SB210</strain>
    </source>
</reference>
<dbReference type="GO" id="GO:0005975">
    <property type="term" value="P:carbohydrate metabolic process"/>
    <property type="evidence" value="ECO:0007669"/>
    <property type="project" value="InterPro"/>
</dbReference>
<evidence type="ECO:0000259" key="11">
    <source>
        <dbReference type="Pfam" id="PF14845"/>
    </source>
</evidence>
<dbReference type="PRINTS" id="PR00738">
    <property type="entry name" value="GLHYDRLASE20"/>
</dbReference>
<accession>I7M7X8</accession>
<dbReference type="Gene3D" id="3.20.20.80">
    <property type="entry name" value="Glycosidases"/>
    <property type="match status" value="1"/>
</dbReference>
<feature type="active site" description="Proton donor" evidence="8">
    <location>
        <position position="339"/>
    </location>
</feature>
<evidence type="ECO:0000256" key="8">
    <source>
        <dbReference type="PIRSR" id="PIRSR001093-1"/>
    </source>
</evidence>
<evidence type="ECO:0000259" key="10">
    <source>
        <dbReference type="Pfam" id="PF00728"/>
    </source>
</evidence>
<feature type="domain" description="Beta-hexosaminidase eukaryotic type N-terminal" evidence="11">
    <location>
        <begin position="29"/>
        <end position="162"/>
    </location>
</feature>